<evidence type="ECO:0000259" key="1">
    <source>
        <dbReference type="Pfam" id="PF01966"/>
    </source>
</evidence>
<dbReference type="Proteomes" id="UP001550850">
    <property type="component" value="Unassembled WGS sequence"/>
</dbReference>
<dbReference type="InterPro" id="IPR006674">
    <property type="entry name" value="HD_domain"/>
</dbReference>
<dbReference type="Gene3D" id="1.10.3210.10">
    <property type="entry name" value="Hypothetical protein af1432"/>
    <property type="match status" value="1"/>
</dbReference>
<feature type="domain" description="HD" evidence="1">
    <location>
        <begin position="30"/>
        <end position="88"/>
    </location>
</feature>
<dbReference type="SUPFAM" id="SSF109604">
    <property type="entry name" value="HD-domain/PDEase-like"/>
    <property type="match status" value="1"/>
</dbReference>
<sequence length="200" mass="21656">MTPDALKTPDGPACAAALEVAAAYCSPALLNHCLRSYVWAAAYGTEQGIEFDPELLYVGAMFHDIALVPEFDNHTLGFDDASGHVAWVFAAGAGWPVERRRRLVEVVLSHMLPVVDVVADPEGHLLERSTSLDISGRYTDDFSASFKAEVLRHHPRLGIAEEFLACFRDQAERKPASSPAASLRDGIAGRILGNALDRLG</sequence>
<comment type="caution">
    <text evidence="2">The sequence shown here is derived from an EMBL/GenBank/DDBJ whole genome shotgun (WGS) entry which is preliminary data.</text>
</comment>
<dbReference type="EMBL" id="JBEZUR010000013">
    <property type="protein sequence ID" value="MEU3554851.1"/>
    <property type="molecule type" value="Genomic_DNA"/>
</dbReference>
<dbReference type="PANTHER" id="PTHR35569">
    <property type="entry name" value="CYANAMIDE HYDRATASE DDI2-RELATED"/>
    <property type="match status" value="1"/>
</dbReference>
<accession>A0ABV2YGL5</accession>
<protein>
    <submittedName>
        <fullName evidence="2">HD domain-containing protein</fullName>
    </submittedName>
</protein>
<organism evidence="2 3">
    <name type="scientific">Streptomyces fragilis</name>
    <dbReference type="NCBI Taxonomy" id="67301"/>
    <lineage>
        <taxon>Bacteria</taxon>
        <taxon>Bacillati</taxon>
        <taxon>Actinomycetota</taxon>
        <taxon>Actinomycetes</taxon>
        <taxon>Kitasatosporales</taxon>
        <taxon>Streptomycetaceae</taxon>
        <taxon>Streptomyces</taxon>
    </lineage>
</organism>
<evidence type="ECO:0000313" key="3">
    <source>
        <dbReference type="Proteomes" id="UP001550850"/>
    </source>
</evidence>
<dbReference type="PANTHER" id="PTHR35569:SF1">
    <property type="entry name" value="CYANAMIDE HYDRATASE DDI2-RELATED"/>
    <property type="match status" value="1"/>
</dbReference>
<dbReference type="RefSeq" id="WP_108952466.1">
    <property type="nucleotide sequence ID" value="NZ_BEVZ01000002.1"/>
</dbReference>
<dbReference type="InterPro" id="IPR003607">
    <property type="entry name" value="HD/PDEase_dom"/>
</dbReference>
<dbReference type="CDD" id="cd00077">
    <property type="entry name" value="HDc"/>
    <property type="match status" value="1"/>
</dbReference>
<gene>
    <name evidence="2" type="ORF">AB0E65_11620</name>
</gene>
<evidence type="ECO:0000313" key="2">
    <source>
        <dbReference type="EMBL" id="MEU3554851.1"/>
    </source>
</evidence>
<proteinExistence type="predicted"/>
<name>A0ABV2YGL5_9ACTN</name>
<dbReference type="Pfam" id="PF01966">
    <property type="entry name" value="HD"/>
    <property type="match status" value="1"/>
</dbReference>
<reference evidence="2 3" key="1">
    <citation type="submission" date="2024-06" db="EMBL/GenBank/DDBJ databases">
        <title>The Natural Products Discovery Center: Release of the First 8490 Sequenced Strains for Exploring Actinobacteria Biosynthetic Diversity.</title>
        <authorList>
            <person name="Kalkreuter E."/>
            <person name="Kautsar S.A."/>
            <person name="Yang D."/>
            <person name="Bader C.D."/>
            <person name="Teijaro C.N."/>
            <person name="Fluegel L."/>
            <person name="Davis C.M."/>
            <person name="Simpson J.R."/>
            <person name="Lauterbach L."/>
            <person name="Steele A.D."/>
            <person name="Gui C."/>
            <person name="Meng S."/>
            <person name="Li G."/>
            <person name="Viehrig K."/>
            <person name="Ye F."/>
            <person name="Su P."/>
            <person name="Kiefer A.F."/>
            <person name="Nichols A."/>
            <person name="Cepeda A.J."/>
            <person name="Yan W."/>
            <person name="Fan B."/>
            <person name="Jiang Y."/>
            <person name="Adhikari A."/>
            <person name="Zheng C.-J."/>
            <person name="Schuster L."/>
            <person name="Cowan T.M."/>
            <person name="Smanski M.J."/>
            <person name="Chevrette M.G."/>
            <person name="De Carvalho L.P.S."/>
            <person name="Shen B."/>
        </authorList>
    </citation>
    <scope>NUCLEOTIDE SEQUENCE [LARGE SCALE GENOMIC DNA]</scope>
    <source>
        <strain evidence="2 3">NPDC038104</strain>
    </source>
</reference>
<keyword evidence="3" id="KW-1185">Reference proteome</keyword>